<dbReference type="EMBL" id="AK366024">
    <property type="protein sequence ID" value="BAJ97227.1"/>
    <property type="molecule type" value="mRNA"/>
</dbReference>
<feature type="region of interest" description="Disordered" evidence="1">
    <location>
        <begin position="103"/>
        <end position="147"/>
    </location>
</feature>
<name>F2DQ56_HORVV</name>
<organism evidence="2">
    <name type="scientific">Hordeum vulgare subsp. vulgare</name>
    <name type="common">Domesticated barley</name>
    <dbReference type="NCBI Taxonomy" id="112509"/>
    <lineage>
        <taxon>Eukaryota</taxon>
        <taxon>Viridiplantae</taxon>
        <taxon>Streptophyta</taxon>
        <taxon>Embryophyta</taxon>
        <taxon>Tracheophyta</taxon>
        <taxon>Spermatophyta</taxon>
        <taxon>Magnoliopsida</taxon>
        <taxon>Liliopsida</taxon>
        <taxon>Poales</taxon>
        <taxon>Poaceae</taxon>
        <taxon>BOP clade</taxon>
        <taxon>Pooideae</taxon>
        <taxon>Triticodae</taxon>
        <taxon>Triticeae</taxon>
        <taxon>Hordeinae</taxon>
        <taxon>Hordeum</taxon>
    </lineage>
</organism>
<feature type="compositionally biased region" description="Low complexity" evidence="1">
    <location>
        <begin position="119"/>
        <end position="131"/>
    </location>
</feature>
<accession>F2DQ56</accession>
<evidence type="ECO:0000313" key="2">
    <source>
        <dbReference type="EMBL" id="BAJ97227.1"/>
    </source>
</evidence>
<protein>
    <submittedName>
        <fullName evidence="2">Predicted protein</fullName>
    </submittedName>
</protein>
<proteinExistence type="evidence at transcript level"/>
<feature type="region of interest" description="Disordered" evidence="1">
    <location>
        <begin position="170"/>
        <end position="199"/>
    </location>
</feature>
<sequence>MTNATTTGTVVAGMVSATVRVGRGASGAASPVTRATPRATMVVARGAAAAVMTLAATAMAIDVRRARLPSCWALASSMKVVRVAEMEPLLDVPLEAWRGPSLARHPSSGAARHRSQDALTPLESPLLSPTTVRPPSPRSKRSEAWSDSLMPAAPSQALLQLCAPPSMLLSVSSPSRPPGFKASLMPPPPSNRPVSRQPSPVRCRSVDAFGAVGLQCLPPLFEDCVEAILPTPALTPFLSRALTTCQKTLAGVFISRVGDGLLLHKTKASSCPKASSVAHAAELLVCRSCNIAKDGEGVTAAALDAFTDRFKEHMSL</sequence>
<evidence type="ECO:0000256" key="1">
    <source>
        <dbReference type="SAM" id="MobiDB-lite"/>
    </source>
</evidence>
<dbReference type="AlphaFoldDB" id="F2DQ56"/>
<reference evidence="2" key="1">
    <citation type="journal article" date="2011" name="Plant Physiol.">
        <title>Comprehensive sequence analysis of 24,783 barley full-length cDNAs derived from 12 clone libraries.</title>
        <authorList>
            <person name="Matsumoto T."/>
            <person name="Tanaka T."/>
            <person name="Sakai H."/>
            <person name="Amano N."/>
            <person name="Kanamori H."/>
            <person name="Kurita K."/>
            <person name="Kikuta A."/>
            <person name="Kamiya K."/>
            <person name="Yamamoto M."/>
            <person name="Ikawa H."/>
            <person name="Fujii N."/>
            <person name="Hori K."/>
            <person name="Itoh T."/>
            <person name="Sato K."/>
        </authorList>
    </citation>
    <scope>NUCLEOTIDE SEQUENCE</scope>
    <source>
        <tissue evidence="2">Shoot and root</tissue>
    </source>
</reference>